<evidence type="ECO:0000313" key="4">
    <source>
        <dbReference type="Proteomes" id="UP001357485"/>
    </source>
</evidence>
<feature type="non-terminal residue" evidence="3">
    <location>
        <position position="1"/>
    </location>
</feature>
<dbReference type="InterPro" id="IPR013078">
    <property type="entry name" value="His_Pase_superF_clade-1"/>
</dbReference>
<name>A0ABR0LTI6_9PEZI</name>
<dbReference type="EMBL" id="JAVRRA010010774">
    <property type="protein sequence ID" value="KAK5241184.1"/>
    <property type="molecule type" value="Genomic_DNA"/>
</dbReference>
<reference evidence="3 4" key="1">
    <citation type="submission" date="2023-08" db="EMBL/GenBank/DDBJ databases">
        <title>Black Yeasts Isolated from many extreme environments.</title>
        <authorList>
            <person name="Coleine C."/>
            <person name="Stajich J.E."/>
            <person name="Selbmann L."/>
        </authorList>
    </citation>
    <scope>NUCLEOTIDE SEQUENCE [LARGE SCALE GENOMIC DNA]</scope>
    <source>
        <strain evidence="3 4">CCFEE 536</strain>
    </source>
</reference>
<dbReference type="InterPro" id="IPR051695">
    <property type="entry name" value="Phosphoglycerate_Mutase"/>
</dbReference>
<protein>
    <submittedName>
        <fullName evidence="3">Uncharacterized protein</fullName>
    </submittedName>
</protein>
<evidence type="ECO:0000256" key="1">
    <source>
        <dbReference type="ARBA" id="ARBA00022801"/>
    </source>
</evidence>
<dbReference type="PANTHER" id="PTHR46517">
    <property type="entry name" value="FRUCTOSE-2,6-BISPHOSPHATASE TIGAR"/>
    <property type="match status" value="1"/>
</dbReference>
<dbReference type="Pfam" id="PF00300">
    <property type="entry name" value="His_Phos_1"/>
    <property type="match status" value="1"/>
</dbReference>
<feature type="region of interest" description="Disordered" evidence="2">
    <location>
        <begin position="104"/>
        <end position="124"/>
    </location>
</feature>
<dbReference type="SUPFAM" id="SSF53254">
    <property type="entry name" value="Phosphoglycerate mutase-like"/>
    <property type="match status" value="1"/>
</dbReference>
<proteinExistence type="predicted"/>
<feature type="compositionally biased region" description="Basic and acidic residues" evidence="2">
    <location>
        <begin position="111"/>
        <end position="124"/>
    </location>
</feature>
<keyword evidence="1" id="KW-0378">Hydrolase</keyword>
<gene>
    <name evidence="3" type="ORF">LTR16_009660</name>
</gene>
<dbReference type="Gene3D" id="3.40.50.1240">
    <property type="entry name" value="Phosphoglycerate mutase-like"/>
    <property type="match status" value="1"/>
</dbReference>
<dbReference type="CDD" id="cd07067">
    <property type="entry name" value="HP_PGM_like"/>
    <property type="match status" value="1"/>
</dbReference>
<organism evidence="3 4">
    <name type="scientific">Cryomyces antarcticus</name>
    <dbReference type="NCBI Taxonomy" id="329879"/>
    <lineage>
        <taxon>Eukaryota</taxon>
        <taxon>Fungi</taxon>
        <taxon>Dikarya</taxon>
        <taxon>Ascomycota</taxon>
        <taxon>Pezizomycotina</taxon>
        <taxon>Dothideomycetes</taxon>
        <taxon>Dothideomycetes incertae sedis</taxon>
        <taxon>Cryomyces</taxon>
    </lineage>
</organism>
<evidence type="ECO:0000313" key="3">
    <source>
        <dbReference type="EMBL" id="KAK5241184.1"/>
    </source>
</evidence>
<evidence type="ECO:0000256" key="2">
    <source>
        <dbReference type="SAM" id="MobiDB-lite"/>
    </source>
</evidence>
<dbReference type="PANTHER" id="PTHR46517:SF1">
    <property type="entry name" value="FRUCTOSE-2,6-BISPHOSPHATASE TIGAR"/>
    <property type="match status" value="1"/>
</dbReference>
<accession>A0ABR0LTI6</accession>
<dbReference type="Proteomes" id="UP001357485">
    <property type="component" value="Unassembled WGS sequence"/>
</dbReference>
<keyword evidence="4" id="KW-1185">Reference proteome</keyword>
<dbReference type="InterPro" id="IPR029033">
    <property type="entry name" value="His_PPase_superfam"/>
</dbReference>
<comment type="caution">
    <text evidence="3">The sequence shown here is derived from an EMBL/GenBank/DDBJ whole genome shotgun (WGS) entry which is preliminary data.</text>
</comment>
<feature type="non-terminal residue" evidence="3">
    <location>
        <position position="162"/>
    </location>
</feature>
<sequence length="162" mass="17842">AGIRDSALTNHGFQQAQRLGQHFNAASVKFTHIFSSHLQRAFKTGEAIRAAQADFSTPTGLEDIAADAEKPLVGEEGLKVIQLPLLVEQDFGYYEGKPFYARSKGSGTSGKDAHHEEHKNDPGFVDVESKESMAKRSDIFLDEHLLPLLQTQIQESEHVVAI</sequence>